<proteinExistence type="predicted"/>
<evidence type="ECO:0000313" key="2">
    <source>
        <dbReference type="EMBL" id="KAK3167800.1"/>
    </source>
</evidence>
<dbReference type="AlphaFoldDB" id="A0AAE0DFZ6"/>
<dbReference type="Proteomes" id="UP001276659">
    <property type="component" value="Unassembled WGS sequence"/>
</dbReference>
<keyword evidence="3" id="KW-1185">Reference proteome</keyword>
<feature type="region of interest" description="Disordered" evidence="1">
    <location>
        <begin position="447"/>
        <end position="467"/>
    </location>
</feature>
<feature type="region of interest" description="Disordered" evidence="1">
    <location>
        <begin position="326"/>
        <end position="353"/>
    </location>
</feature>
<name>A0AAE0DFZ6_9LECA</name>
<protein>
    <submittedName>
        <fullName evidence="2">Uncharacterized protein</fullName>
    </submittedName>
</protein>
<accession>A0AAE0DFZ6</accession>
<evidence type="ECO:0000256" key="1">
    <source>
        <dbReference type="SAM" id="MobiDB-lite"/>
    </source>
</evidence>
<feature type="region of interest" description="Disordered" evidence="1">
    <location>
        <begin position="76"/>
        <end position="125"/>
    </location>
</feature>
<feature type="region of interest" description="Disordered" evidence="1">
    <location>
        <begin position="600"/>
        <end position="639"/>
    </location>
</feature>
<organism evidence="2 3">
    <name type="scientific">Lepraria neglecta</name>
    <dbReference type="NCBI Taxonomy" id="209136"/>
    <lineage>
        <taxon>Eukaryota</taxon>
        <taxon>Fungi</taxon>
        <taxon>Dikarya</taxon>
        <taxon>Ascomycota</taxon>
        <taxon>Pezizomycotina</taxon>
        <taxon>Lecanoromycetes</taxon>
        <taxon>OSLEUM clade</taxon>
        <taxon>Lecanoromycetidae</taxon>
        <taxon>Lecanorales</taxon>
        <taxon>Lecanorineae</taxon>
        <taxon>Stereocaulaceae</taxon>
        <taxon>Lepraria</taxon>
    </lineage>
</organism>
<gene>
    <name evidence="2" type="ORF">OEA41_004246</name>
</gene>
<evidence type="ECO:0000313" key="3">
    <source>
        <dbReference type="Proteomes" id="UP001276659"/>
    </source>
</evidence>
<feature type="region of interest" description="Disordered" evidence="1">
    <location>
        <begin position="165"/>
        <end position="205"/>
    </location>
</feature>
<feature type="compositionally biased region" description="Low complexity" evidence="1">
    <location>
        <begin position="616"/>
        <end position="628"/>
    </location>
</feature>
<sequence>MASIPLLCNICPKDPDFSDISHLLTHVSSKGHLSHYFKAQVRARQDSSIREKLDSYDRWYDRYNIEKLLSERMTAKEYKDTKTRRPSNRVNPPASSKETKPRKRRATTVASQRVESPSPIKTEEGIDPQLSQSLLAAPHALSASPFLNGAQHETAGRHRAYVPNMGRWQNKSPSPYGLPEATHSRQRSSPQPTTCPEHDTGSESDYFQSFLRSPTRTAYPDPAEFSGLRTGFSPKQGAQVMTTIELQRDQFSESDKAGVIPSPILKGVKWPGMSLFDSASFEEQRRRNQKKDDSILERMELNSAAVEQIERIYWGDGALKKARLITGNVESSPSRSTTPPPAPSKRQRTKANKAVLKNLSTNDLKLGRKLRARKTSRVPAKQASDLQELSEKALARLDLAEFAYPRNAHMGYDLANEEESQRQLRCGDAKTSRKRAFEIFSDEVNDQEDARPDYHSKTNRNPLPQTLHGHNNVLQPHGPNFTRRRTPLASSQLSSGHQIGAQLDRFPWDSQLHAFAKAPLPSMPEDRENVEPVLDSEGRVDDAAGPAVYQHVTRRYFSVTSNQHVQFFNSLPPHMDLGGLAEPRYYGSALNPLNPYLRQQLQPHQAQTHSHHSACTGRPTNGGRPGRPSQGNDVKHTRD</sequence>
<reference evidence="2" key="1">
    <citation type="submission" date="2022-11" db="EMBL/GenBank/DDBJ databases">
        <title>Chromosomal genome sequence assembly and mating type (MAT) locus characterization of the leprose asexual lichenized fungus Lepraria neglecta (Nyl.) Erichsen.</title>
        <authorList>
            <person name="Allen J.L."/>
            <person name="Pfeffer B."/>
        </authorList>
    </citation>
    <scope>NUCLEOTIDE SEQUENCE</scope>
    <source>
        <strain evidence="2">Allen 5258</strain>
    </source>
</reference>
<dbReference type="EMBL" id="JASNWA010000010">
    <property type="protein sequence ID" value="KAK3167800.1"/>
    <property type="molecule type" value="Genomic_DNA"/>
</dbReference>
<comment type="caution">
    <text evidence="2">The sequence shown here is derived from an EMBL/GenBank/DDBJ whole genome shotgun (WGS) entry which is preliminary data.</text>
</comment>